<evidence type="ECO:0000313" key="1">
    <source>
        <dbReference type="EMBL" id="WEK05724.1"/>
    </source>
</evidence>
<evidence type="ECO:0000313" key="2">
    <source>
        <dbReference type="Proteomes" id="UP001217476"/>
    </source>
</evidence>
<dbReference type="AlphaFoldDB" id="A0AAJ6B1U5"/>
<dbReference type="Proteomes" id="UP001217476">
    <property type="component" value="Chromosome"/>
</dbReference>
<accession>A0AAJ6B1U5</accession>
<proteinExistence type="predicted"/>
<gene>
    <name evidence="1" type="ORF">P0Y65_05575</name>
</gene>
<protein>
    <submittedName>
        <fullName evidence="1">Uncharacterized protein</fullName>
    </submittedName>
</protein>
<name>A0AAJ6B1U5_9HYPH</name>
<reference evidence="1" key="1">
    <citation type="submission" date="2023-03" db="EMBL/GenBank/DDBJ databases">
        <title>Andean soil-derived lignocellulolytic bacterial consortium as a source of novel taxa and putative plastic-active enzymes.</title>
        <authorList>
            <person name="Diaz-Garcia L."/>
            <person name="Chuvochina M."/>
            <person name="Feuerriegel G."/>
            <person name="Bunk B."/>
            <person name="Sproer C."/>
            <person name="Streit W.R."/>
            <person name="Rodriguez L.M."/>
            <person name="Overmann J."/>
            <person name="Jimenez D.J."/>
        </authorList>
    </citation>
    <scope>NUCLEOTIDE SEQUENCE</scope>
    <source>
        <strain evidence="1">MAG 4196</strain>
    </source>
</reference>
<organism evidence="1 2">
    <name type="scientific">Candidatus Devosia phytovorans</name>
    <dbReference type="NCBI Taxonomy" id="3121372"/>
    <lineage>
        <taxon>Bacteria</taxon>
        <taxon>Pseudomonadati</taxon>
        <taxon>Pseudomonadota</taxon>
        <taxon>Alphaproteobacteria</taxon>
        <taxon>Hyphomicrobiales</taxon>
        <taxon>Devosiaceae</taxon>
        <taxon>Devosia</taxon>
    </lineage>
</organism>
<sequence>MKKLTDQERQLLTFVSSAGGSYCPGSDTTARIPRYGHKSLKRMAKDGFLSIEDTDDGPRFTLTGLGCAEVDHA</sequence>
<dbReference type="EMBL" id="CP119312">
    <property type="protein sequence ID" value="WEK05724.1"/>
    <property type="molecule type" value="Genomic_DNA"/>
</dbReference>